<dbReference type="PANTHER" id="PTHR42949:SF3">
    <property type="entry name" value="ANAEROBIC GLYCEROL-3-PHOSPHATE DEHYDROGENASE SUBUNIT B"/>
    <property type="match status" value="1"/>
</dbReference>
<dbReference type="Proteomes" id="UP000611554">
    <property type="component" value="Unassembled WGS sequence"/>
</dbReference>
<dbReference type="SUPFAM" id="SSF51905">
    <property type="entry name" value="FAD/NAD(P)-binding domain"/>
    <property type="match status" value="1"/>
</dbReference>
<dbReference type="InterPro" id="IPR036188">
    <property type="entry name" value="FAD/NAD-bd_sf"/>
</dbReference>
<reference evidence="4" key="1">
    <citation type="journal article" date="2019" name="Int. J. Syst. Evol. Microbiol.">
        <title>The Global Catalogue of Microorganisms (GCM) 10K type strain sequencing project: providing services to taxonomists for standard genome sequencing and annotation.</title>
        <authorList>
            <consortium name="The Broad Institute Genomics Platform"/>
            <consortium name="The Broad Institute Genome Sequencing Center for Infectious Disease"/>
            <person name="Wu L."/>
            <person name="Ma J."/>
        </authorList>
    </citation>
    <scope>NUCLEOTIDE SEQUENCE [LARGE SCALE GENOMIC DNA]</scope>
    <source>
        <strain evidence="4">JCM 3115</strain>
    </source>
</reference>
<comment type="caution">
    <text evidence="3">The sequence shown here is derived from an EMBL/GenBank/DDBJ whole genome shotgun (WGS) entry which is preliminary data.</text>
</comment>
<dbReference type="InterPro" id="IPR023753">
    <property type="entry name" value="FAD/NAD-binding_dom"/>
</dbReference>
<gene>
    <name evidence="3" type="ORF">GCM10010140_32920</name>
</gene>
<evidence type="ECO:0000313" key="4">
    <source>
        <dbReference type="Proteomes" id="UP000611554"/>
    </source>
</evidence>
<dbReference type="PANTHER" id="PTHR42949">
    <property type="entry name" value="ANAEROBIC GLYCEROL-3-PHOSPHATE DEHYDROGENASE SUBUNIT B"/>
    <property type="match status" value="1"/>
</dbReference>
<organism evidence="3 4">
    <name type="scientific">Streptosporangium pseudovulgare</name>
    <dbReference type="NCBI Taxonomy" id="35765"/>
    <lineage>
        <taxon>Bacteria</taxon>
        <taxon>Bacillati</taxon>
        <taxon>Actinomycetota</taxon>
        <taxon>Actinomycetes</taxon>
        <taxon>Streptosporangiales</taxon>
        <taxon>Streptosporangiaceae</taxon>
        <taxon>Streptosporangium</taxon>
    </lineage>
</organism>
<dbReference type="EMBL" id="BMQJ01000007">
    <property type="protein sequence ID" value="GGQ00263.1"/>
    <property type="molecule type" value="Genomic_DNA"/>
</dbReference>
<keyword evidence="1" id="KW-0560">Oxidoreductase</keyword>
<dbReference type="Gene3D" id="3.50.50.60">
    <property type="entry name" value="FAD/NAD(P)-binding domain"/>
    <property type="match status" value="2"/>
</dbReference>
<proteinExistence type="predicted"/>
<name>A0ABQ2QY58_9ACTN</name>
<dbReference type="PRINTS" id="PR00469">
    <property type="entry name" value="PNDRDTASEII"/>
</dbReference>
<protein>
    <submittedName>
        <fullName evidence="3">Oxidoreductase</fullName>
    </submittedName>
</protein>
<feature type="domain" description="FAD/NAD(P)-binding" evidence="2">
    <location>
        <begin position="20"/>
        <end position="312"/>
    </location>
</feature>
<dbReference type="Pfam" id="PF07992">
    <property type="entry name" value="Pyr_redox_2"/>
    <property type="match status" value="1"/>
</dbReference>
<evidence type="ECO:0000313" key="3">
    <source>
        <dbReference type="EMBL" id="GGQ00263.1"/>
    </source>
</evidence>
<dbReference type="RefSeq" id="WP_189247343.1">
    <property type="nucleotide sequence ID" value="NZ_BMQJ01000007.1"/>
</dbReference>
<sequence>MSTDTDTTPASAGVTTLTPAVVIVGAGPSGLSAARELAPRVGGEVLVLDRESTAGGIPRHSDHPGYGIRDMRRFMSGPAYARRLVEQARAAGATIRTNATVTGWAGERTLEVTTPQGRLRVEAGAVVLATGARERPRPGRLIPGDRGRGVYTTGHLQNIVHLQHGKVGRRAVIAGAELVSWSAALTLREAGCATVLMTTEYPRPDSYALFNIGGRAFFRPRIATRTRVSRIIGKPDLRAVEIENLDTGARRIVECDTLVLTGDWIPDHELARAAGITLDPGTKGPLVDSAFRTDRPGVFAVGNLLHPVDTADIAAIDGARAARSVLAWLNGGSTPDGQVRLVAEAPFRWVTPEVIRRGDPAPARRRLLLWSDRFIPFPRVVLRQDGKVVARKRLWWPASPGRVFRVPSIMLTSVNPQGGPVSIGVED</sequence>
<evidence type="ECO:0000259" key="2">
    <source>
        <dbReference type="Pfam" id="PF07992"/>
    </source>
</evidence>
<dbReference type="PRINTS" id="PR00368">
    <property type="entry name" value="FADPNR"/>
</dbReference>
<dbReference type="InterPro" id="IPR051691">
    <property type="entry name" value="Metab_Enz_Cyan_OpOx_G3PDH"/>
</dbReference>
<evidence type="ECO:0000256" key="1">
    <source>
        <dbReference type="ARBA" id="ARBA00023002"/>
    </source>
</evidence>
<keyword evidence="4" id="KW-1185">Reference proteome</keyword>
<accession>A0ABQ2QY58</accession>